<gene>
    <name evidence="1" type="ORF">OIU77_010454</name>
</gene>
<keyword evidence="2" id="KW-1185">Reference proteome</keyword>
<reference evidence="1" key="1">
    <citation type="submission" date="2022-10" db="EMBL/GenBank/DDBJ databases">
        <authorList>
            <person name="Hyden B.L."/>
            <person name="Feng K."/>
            <person name="Yates T."/>
            <person name="Jawdy S."/>
            <person name="Smart L.B."/>
            <person name="Muchero W."/>
        </authorList>
    </citation>
    <scope>NUCLEOTIDE SEQUENCE</scope>
    <source>
        <tissue evidence="1">Shoot tip</tissue>
    </source>
</reference>
<protein>
    <submittedName>
        <fullName evidence="1">Uncharacterized protein</fullName>
    </submittedName>
</protein>
<accession>A0ABQ9A8G1</accession>
<feature type="non-terminal residue" evidence="1">
    <location>
        <position position="39"/>
    </location>
</feature>
<comment type="caution">
    <text evidence="1">The sequence shown here is derived from an EMBL/GenBank/DDBJ whole genome shotgun (WGS) entry which is preliminary data.</text>
</comment>
<sequence>MNSAQIGILKQSHKVRLCCFLKSSHCAALEPQICLEILC</sequence>
<proteinExistence type="predicted"/>
<name>A0ABQ9A8G1_9ROSI</name>
<dbReference type="Proteomes" id="UP001141253">
    <property type="component" value="Chromosome 14"/>
</dbReference>
<evidence type="ECO:0000313" key="2">
    <source>
        <dbReference type="Proteomes" id="UP001141253"/>
    </source>
</evidence>
<dbReference type="EMBL" id="JAPFFI010000022">
    <property type="protein sequence ID" value="KAJ6328768.1"/>
    <property type="molecule type" value="Genomic_DNA"/>
</dbReference>
<reference evidence="1" key="2">
    <citation type="journal article" date="2023" name="Int. J. Mol. Sci.">
        <title>De Novo Assembly and Annotation of 11 Diverse Shrub Willow (Salix) Genomes Reveals Novel Gene Organization in Sex-Linked Regions.</title>
        <authorList>
            <person name="Hyden B."/>
            <person name="Feng K."/>
            <person name="Yates T.B."/>
            <person name="Jawdy S."/>
            <person name="Cereghino C."/>
            <person name="Smart L.B."/>
            <person name="Muchero W."/>
        </authorList>
    </citation>
    <scope>NUCLEOTIDE SEQUENCE</scope>
    <source>
        <tissue evidence="1">Shoot tip</tissue>
    </source>
</reference>
<evidence type="ECO:0000313" key="1">
    <source>
        <dbReference type="EMBL" id="KAJ6328768.1"/>
    </source>
</evidence>
<organism evidence="1 2">
    <name type="scientific">Salix suchowensis</name>
    <dbReference type="NCBI Taxonomy" id="1278906"/>
    <lineage>
        <taxon>Eukaryota</taxon>
        <taxon>Viridiplantae</taxon>
        <taxon>Streptophyta</taxon>
        <taxon>Embryophyta</taxon>
        <taxon>Tracheophyta</taxon>
        <taxon>Spermatophyta</taxon>
        <taxon>Magnoliopsida</taxon>
        <taxon>eudicotyledons</taxon>
        <taxon>Gunneridae</taxon>
        <taxon>Pentapetalae</taxon>
        <taxon>rosids</taxon>
        <taxon>fabids</taxon>
        <taxon>Malpighiales</taxon>
        <taxon>Salicaceae</taxon>
        <taxon>Saliceae</taxon>
        <taxon>Salix</taxon>
    </lineage>
</organism>